<protein>
    <submittedName>
        <fullName evidence="1">Uncharacterized protein</fullName>
    </submittedName>
</protein>
<name>D2EGG9_PARA4</name>
<reference evidence="1 2" key="1">
    <citation type="journal article" date="2010" name="Proc. Natl. Acad. Sci. U.S.A.">
        <title>Enigmatic, ultrasmall, uncultivated Archaea.</title>
        <authorList>
            <person name="Baker B.J."/>
            <person name="Comolli L.R."/>
            <person name="Dick G.J."/>
            <person name="Hauser L.J."/>
            <person name="Hyatt D."/>
            <person name="Dill B.D."/>
            <person name="Land M.L."/>
            <person name="Verberkmoes N.C."/>
            <person name="Hettich R.L."/>
            <person name="Banfield J.F."/>
        </authorList>
    </citation>
    <scope>NUCLEOTIDE SEQUENCE [LARGE SCALE GENOMIC DNA]</scope>
</reference>
<evidence type="ECO:0000313" key="2">
    <source>
        <dbReference type="Proteomes" id="UP000009375"/>
    </source>
</evidence>
<dbReference type="Proteomes" id="UP000009375">
    <property type="component" value="Unassembled WGS sequence"/>
</dbReference>
<proteinExistence type="predicted"/>
<gene>
    <name evidence="1" type="ORF">BJBARM4_0868</name>
</gene>
<evidence type="ECO:0000313" key="1">
    <source>
        <dbReference type="EMBL" id="EEZ92567.1"/>
    </source>
</evidence>
<dbReference type="AlphaFoldDB" id="D2EGG9"/>
<sequence>MSLNPIVFISEVGESVELNPGPGQSLLEIFKKCNDIINSHPTMNKKIFVTALPSLLFREIYNLDNQSRQELIDIVRKNEVYISVGGEPLNLERSKLLYSLIPIKGVLNFLASTERVCGSKFYSEEMLKSEGTQDTSIFKISRYNNELGIYSDGQVHYPSNNKLKGLEGELLLTSKGLNNCDCVPIINYNTKEKVRFLGIDKNYMYLEFLGRTNKLVNFSVSKLDDIIIDDVLAFTSRKLNLGEGYAEITRENGLDKMTFYFYKNEFKGNKEELVNLILEKLSKEEMELKYVLDKKLATLDVELVDKDQIPFYDPKKFKSPKILDKRGIEHY</sequence>
<dbReference type="EMBL" id="GG730074">
    <property type="protein sequence ID" value="EEZ92567.1"/>
    <property type="molecule type" value="Genomic_DNA"/>
</dbReference>
<organism evidence="1 2">
    <name type="scientific">Candidatus Parvarchaeum acidiphilum ARMAN-4</name>
    <dbReference type="NCBI Taxonomy" id="662760"/>
    <lineage>
        <taxon>Archaea</taxon>
        <taxon>Candidatus Parvarchaeota</taxon>
        <taxon>Candidatus Parvarchaeum</taxon>
    </lineage>
</organism>
<accession>D2EGG9</accession>